<dbReference type="InterPro" id="IPR036034">
    <property type="entry name" value="PDZ_sf"/>
</dbReference>
<dbReference type="Pfam" id="PF05299">
    <property type="entry name" value="Peptidase_M61"/>
    <property type="match status" value="1"/>
</dbReference>
<name>A0ABS4TZA2_9PSEU</name>
<dbReference type="Proteomes" id="UP001519332">
    <property type="component" value="Unassembled WGS sequence"/>
</dbReference>
<evidence type="ECO:0000259" key="1">
    <source>
        <dbReference type="PROSITE" id="PS50106"/>
    </source>
</evidence>
<dbReference type="InterPro" id="IPR007963">
    <property type="entry name" value="Peptidase_M61_catalytic"/>
</dbReference>
<dbReference type="RefSeq" id="WP_209646083.1">
    <property type="nucleotide sequence ID" value="NZ_JAGINW010000001.1"/>
</dbReference>
<dbReference type="SUPFAM" id="SSF55486">
    <property type="entry name" value="Metalloproteases ('zincins'), catalytic domain"/>
    <property type="match status" value="1"/>
</dbReference>
<feature type="domain" description="PDZ" evidence="1">
    <location>
        <begin position="426"/>
        <end position="473"/>
    </location>
</feature>
<gene>
    <name evidence="2" type="ORF">JOF56_009631</name>
</gene>
<organism evidence="2 3">
    <name type="scientific">Kibdelosporangium banguiense</name>
    <dbReference type="NCBI Taxonomy" id="1365924"/>
    <lineage>
        <taxon>Bacteria</taxon>
        <taxon>Bacillati</taxon>
        <taxon>Actinomycetota</taxon>
        <taxon>Actinomycetes</taxon>
        <taxon>Pseudonocardiales</taxon>
        <taxon>Pseudonocardiaceae</taxon>
        <taxon>Kibdelosporangium</taxon>
    </lineage>
</organism>
<dbReference type="EMBL" id="JAGINW010000001">
    <property type="protein sequence ID" value="MBP2329246.1"/>
    <property type="molecule type" value="Genomic_DNA"/>
</dbReference>
<sequence length="517" mass="55678">MTPPTLALTLTPAADGFHVEYIFDTPAIPANRTICRLPAVIVGIPGAPVRAADLRVTDALGPLTLHEEDEPATGSFTYRRWFADRDTSGPVTIAYFAAVRIVTGNTKNGPLFDLRAEAGGVSGAGVTFLALPDFPGPCAITIEWRGHGVSSFGEGTAAFTGPLQSVAFAYFMAGPVSRCHAAGLTMYWLTEPRFDAAAVASRTGRIYQVMCDFFREPEPGHQVFVRRHPYPGIAGTAMTRSFVLGYQDCKAPTADELAAVLAHETAHNWPKLDGDHGETSWYSEGTAEYYSIVLSHRAGLLDDAQFLQLLNERARRYCTNPLQGLTSAQAAEMYWADQRAQRVPYERGLFYFIDLDAKIRSATAGARSLDNLVLTVLDRQRAGGTVSVPDWLDLVAAELGETARSDFEAMRTGQRIVPPPDALGPRFTLTEVPDHMSELGFAITSLESRVVTGLIAGSAAETAGVAEGDRILAGPTGSDVSRGVGTIVLKLQRGTRTLTVDYAPIGAETSTYQWAPC</sequence>
<proteinExistence type="predicted"/>
<dbReference type="InterPro" id="IPR001478">
    <property type="entry name" value="PDZ"/>
</dbReference>
<protein>
    <recommendedName>
        <fullName evidence="1">PDZ domain-containing protein</fullName>
    </recommendedName>
</protein>
<dbReference type="Gene3D" id="1.10.390.10">
    <property type="entry name" value="Neutral Protease Domain 2"/>
    <property type="match status" value="1"/>
</dbReference>
<dbReference type="PROSITE" id="PS50106">
    <property type="entry name" value="PDZ"/>
    <property type="match status" value="1"/>
</dbReference>
<dbReference type="SUPFAM" id="SSF50156">
    <property type="entry name" value="PDZ domain-like"/>
    <property type="match status" value="1"/>
</dbReference>
<keyword evidence="3" id="KW-1185">Reference proteome</keyword>
<reference evidence="2 3" key="1">
    <citation type="submission" date="2021-03" db="EMBL/GenBank/DDBJ databases">
        <title>Sequencing the genomes of 1000 actinobacteria strains.</title>
        <authorList>
            <person name="Klenk H.-P."/>
        </authorList>
    </citation>
    <scope>NUCLEOTIDE SEQUENCE [LARGE SCALE GENOMIC DNA]</scope>
    <source>
        <strain evidence="2 3">DSM 46670</strain>
    </source>
</reference>
<accession>A0ABS4TZA2</accession>
<dbReference type="InterPro" id="IPR027268">
    <property type="entry name" value="Peptidase_M4/M1_CTD_sf"/>
</dbReference>
<comment type="caution">
    <text evidence="2">The sequence shown here is derived from an EMBL/GenBank/DDBJ whole genome shotgun (WGS) entry which is preliminary data.</text>
</comment>
<evidence type="ECO:0000313" key="2">
    <source>
        <dbReference type="EMBL" id="MBP2329246.1"/>
    </source>
</evidence>
<evidence type="ECO:0000313" key="3">
    <source>
        <dbReference type="Proteomes" id="UP001519332"/>
    </source>
</evidence>